<feature type="compositionally biased region" description="Basic residues" evidence="1">
    <location>
        <begin position="488"/>
        <end position="500"/>
    </location>
</feature>
<protein>
    <submittedName>
        <fullName evidence="2">Uncharacterized protein</fullName>
    </submittedName>
</protein>
<dbReference type="OrthoDB" id="128308at2759"/>
<keyword evidence="3" id="KW-1185">Reference proteome</keyword>
<feature type="compositionally biased region" description="Basic and acidic residues" evidence="1">
    <location>
        <begin position="478"/>
        <end position="487"/>
    </location>
</feature>
<feature type="compositionally biased region" description="Polar residues" evidence="1">
    <location>
        <begin position="100"/>
        <end position="111"/>
    </location>
</feature>
<reference evidence="3" key="2">
    <citation type="submission" date="2015-01" db="EMBL/GenBank/DDBJ databases">
        <title>Evolutionary Origins and Diversification of the Mycorrhizal Mutualists.</title>
        <authorList>
            <consortium name="DOE Joint Genome Institute"/>
            <consortium name="Mycorrhizal Genomics Consortium"/>
            <person name="Kohler A."/>
            <person name="Kuo A."/>
            <person name="Nagy L.G."/>
            <person name="Floudas D."/>
            <person name="Copeland A."/>
            <person name="Barry K.W."/>
            <person name="Cichocki N."/>
            <person name="Veneault-Fourrey C."/>
            <person name="LaButti K."/>
            <person name="Lindquist E.A."/>
            <person name="Lipzen A."/>
            <person name="Lundell T."/>
            <person name="Morin E."/>
            <person name="Murat C."/>
            <person name="Riley R."/>
            <person name="Ohm R."/>
            <person name="Sun H."/>
            <person name="Tunlid A."/>
            <person name="Henrissat B."/>
            <person name="Grigoriev I.V."/>
            <person name="Hibbett D.S."/>
            <person name="Martin F."/>
        </authorList>
    </citation>
    <scope>NUCLEOTIDE SEQUENCE [LARGE SCALE GENOMIC DNA]</scope>
    <source>
        <strain evidence="3">Marx 270</strain>
    </source>
</reference>
<accession>A0A0C3K1K0</accession>
<sequence length="500" mass="53485">MAMEDLYGSLKRSGSNIYTDPSSRLSRRLLAPSVHVGEGVGFQDFGSSFAVGGGGAQIPSRPSGSQGSTTSSTRKSKLPSSRGLRRATSNSSSDDELRLSQGSSRSTSNYISKGKADEHIAPAAERMARVNVNGQIQLLPFHPDYKPNNVLKSLKFSKKKSAVPTTTRPEEELPPSSSNPDIDPDDTLDFLEPISTSVLGRGDDGHRTSALRNNNLSAHTDSPSPSSSTTCLPKLSATSKVVTKHSASKDMKGNNGSSAPSAPPKPKPRGIHVPRQSPSHEITPRASGSTRRIGLPLRNKSPVLSNTNCPSKPKLRPRPRVKQKLPEPTRNAPQEFPMSFSAKENLSDGGNSTDTGTTMATNKSKSKGKSRISAHQAKMLSFPIPSPLHARQQSPSKAKPLQHDSTFPMLSPLSKAAYSACTPTKNDKLPTRLGDEEEDGTPHAPAYARTDADVRPFPMSTQLLESINRGSPGSPAKRVSDDSDAGHKRASKKHKDSQMA</sequence>
<feature type="compositionally biased region" description="Low complexity" evidence="1">
    <location>
        <begin position="216"/>
        <end position="236"/>
    </location>
</feature>
<evidence type="ECO:0000313" key="3">
    <source>
        <dbReference type="Proteomes" id="UP000054217"/>
    </source>
</evidence>
<evidence type="ECO:0000256" key="1">
    <source>
        <dbReference type="SAM" id="MobiDB-lite"/>
    </source>
</evidence>
<feature type="region of interest" description="Disordered" evidence="1">
    <location>
        <begin position="1"/>
        <end position="24"/>
    </location>
</feature>
<gene>
    <name evidence="2" type="ORF">M404DRAFT_618813</name>
</gene>
<feature type="compositionally biased region" description="Basic residues" evidence="1">
    <location>
        <begin position="313"/>
        <end position="323"/>
    </location>
</feature>
<reference evidence="2 3" key="1">
    <citation type="submission" date="2014-04" db="EMBL/GenBank/DDBJ databases">
        <authorList>
            <consortium name="DOE Joint Genome Institute"/>
            <person name="Kuo A."/>
            <person name="Kohler A."/>
            <person name="Costa M.D."/>
            <person name="Nagy L.G."/>
            <person name="Floudas D."/>
            <person name="Copeland A."/>
            <person name="Barry K.W."/>
            <person name="Cichocki N."/>
            <person name="Veneault-Fourrey C."/>
            <person name="LaButti K."/>
            <person name="Lindquist E.A."/>
            <person name="Lipzen A."/>
            <person name="Lundell T."/>
            <person name="Morin E."/>
            <person name="Murat C."/>
            <person name="Sun H."/>
            <person name="Tunlid A."/>
            <person name="Henrissat B."/>
            <person name="Grigoriev I.V."/>
            <person name="Hibbett D.S."/>
            <person name="Martin F."/>
            <person name="Nordberg H.P."/>
            <person name="Cantor M.N."/>
            <person name="Hua S.X."/>
        </authorList>
    </citation>
    <scope>NUCLEOTIDE SEQUENCE [LARGE SCALE GENOMIC DNA]</scope>
    <source>
        <strain evidence="2 3">Marx 270</strain>
    </source>
</reference>
<evidence type="ECO:0000313" key="2">
    <source>
        <dbReference type="EMBL" id="KIO03402.1"/>
    </source>
</evidence>
<feature type="region of interest" description="Disordered" evidence="1">
    <location>
        <begin position="53"/>
        <end position="116"/>
    </location>
</feature>
<feature type="compositionally biased region" description="Low complexity" evidence="1">
    <location>
        <begin position="347"/>
        <end position="358"/>
    </location>
</feature>
<dbReference type="HOGENOM" id="CLU_584167_0_0_1"/>
<organism evidence="2 3">
    <name type="scientific">Pisolithus tinctorius Marx 270</name>
    <dbReference type="NCBI Taxonomy" id="870435"/>
    <lineage>
        <taxon>Eukaryota</taxon>
        <taxon>Fungi</taxon>
        <taxon>Dikarya</taxon>
        <taxon>Basidiomycota</taxon>
        <taxon>Agaricomycotina</taxon>
        <taxon>Agaricomycetes</taxon>
        <taxon>Agaricomycetidae</taxon>
        <taxon>Boletales</taxon>
        <taxon>Sclerodermatineae</taxon>
        <taxon>Pisolithaceae</taxon>
        <taxon>Pisolithus</taxon>
    </lineage>
</organism>
<dbReference type="EMBL" id="KN831976">
    <property type="protein sequence ID" value="KIO03402.1"/>
    <property type="molecule type" value="Genomic_DNA"/>
</dbReference>
<dbReference type="AlphaFoldDB" id="A0A0C3K1K0"/>
<name>A0A0C3K1K0_PISTI</name>
<dbReference type="Proteomes" id="UP000054217">
    <property type="component" value="Unassembled WGS sequence"/>
</dbReference>
<dbReference type="InParanoid" id="A0A0C3K1K0"/>
<feature type="compositionally biased region" description="Low complexity" evidence="1">
    <location>
        <begin position="59"/>
        <end position="82"/>
    </location>
</feature>
<feature type="compositionally biased region" description="Polar residues" evidence="1">
    <location>
        <begin position="276"/>
        <end position="290"/>
    </location>
</feature>
<proteinExistence type="predicted"/>
<feature type="compositionally biased region" description="Basic and acidic residues" evidence="1">
    <location>
        <begin position="425"/>
        <end position="434"/>
    </location>
</feature>
<feature type="region of interest" description="Disordered" evidence="1">
    <location>
        <begin position="156"/>
        <end position="500"/>
    </location>
</feature>
<feature type="compositionally biased region" description="Polar residues" evidence="1">
    <location>
        <begin position="12"/>
        <end position="21"/>
    </location>
</feature>
<feature type="compositionally biased region" description="Polar residues" evidence="1">
    <location>
        <begin position="459"/>
        <end position="471"/>
    </location>
</feature>